<dbReference type="PRINTS" id="PR00344">
    <property type="entry name" value="BCTRLSENSOR"/>
</dbReference>
<proteinExistence type="predicted"/>
<dbReference type="Pfam" id="PF02518">
    <property type="entry name" value="HATPase_c"/>
    <property type="match status" value="1"/>
</dbReference>
<dbReference type="EC" id="2.7.13.3" evidence="2"/>
<keyword evidence="3 9" id="KW-0597">Phosphoprotein</keyword>
<dbReference type="InterPro" id="IPR011006">
    <property type="entry name" value="CheY-like_superfamily"/>
</dbReference>
<evidence type="ECO:0000256" key="3">
    <source>
        <dbReference type="ARBA" id="ARBA00022553"/>
    </source>
</evidence>
<gene>
    <name evidence="12" type="ORF">KSX_86260</name>
</gene>
<dbReference type="SUPFAM" id="SSF52172">
    <property type="entry name" value="CheY-like"/>
    <property type="match status" value="1"/>
</dbReference>
<dbReference type="RefSeq" id="WP_220199470.1">
    <property type="nucleotide sequence ID" value="NZ_BNJF01000008.1"/>
</dbReference>
<dbReference type="EMBL" id="BNJF01000008">
    <property type="protein sequence ID" value="GHO50463.1"/>
    <property type="molecule type" value="Genomic_DNA"/>
</dbReference>
<dbReference type="InterPro" id="IPR004358">
    <property type="entry name" value="Sig_transdc_His_kin-like_C"/>
</dbReference>
<dbReference type="PANTHER" id="PTHR43547:SF2">
    <property type="entry name" value="HYBRID SIGNAL TRANSDUCTION HISTIDINE KINASE C"/>
    <property type="match status" value="1"/>
</dbReference>
<dbReference type="PANTHER" id="PTHR43547">
    <property type="entry name" value="TWO-COMPONENT HISTIDINE KINASE"/>
    <property type="match status" value="1"/>
</dbReference>
<comment type="caution">
    <text evidence="12">The sequence shown here is derived from an EMBL/GenBank/DDBJ whole genome shotgun (WGS) entry which is preliminary data.</text>
</comment>
<evidence type="ECO:0000256" key="1">
    <source>
        <dbReference type="ARBA" id="ARBA00000085"/>
    </source>
</evidence>
<dbReference type="Proteomes" id="UP000612362">
    <property type="component" value="Unassembled WGS sequence"/>
</dbReference>
<dbReference type="SUPFAM" id="SSF55874">
    <property type="entry name" value="ATPase domain of HSP90 chaperone/DNA topoisomerase II/histidine kinase"/>
    <property type="match status" value="1"/>
</dbReference>
<evidence type="ECO:0000313" key="13">
    <source>
        <dbReference type="Proteomes" id="UP000612362"/>
    </source>
</evidence>
<evidence type="ECO:0000256" key="4">
    <source>
        <dbReference type="ARBA" id="ARBA00022679"/>
    </source>
</evidence>
<dbReference type="SMART" id="SM00448">
    <property type="entry name" value="REC"/>
    <property type="match status" value="1"/>
</dbReference>
<dbReference type="FunFam" id="3.30.565.10:FF:000006">
    <property type="entry name" value="Sensor histidine kinase WalK"/>
    <property type="match status" value="1"/>
</dbReference>
<dbReference type="PROSITE" id="PS50110">
    <property type="entry name" value="RESPONSE_REGULATORY"/>
    <property type="match status" value="1"/>
</dbReference>
<keyword evidence="5 12" id="KW-0418">Kinase</keyword>
<dbReference type="Gene3D" id="3.30.565.10">
    <property type="entry name" value="Histidine kinase-like ATPase, C-terminal domain"/>
    <property type="match status" value="1"/>
</dbReference>
<dbReference type="Pfam" id="PF00512">
    <property type="entry name" value="HisKA"/>
    <property type="match status" value="1"/>
</dbReference>
<feature type="domain" description="Response regulatory" evidence="11">
    <location>
        <begin position="32"/>
        <end position="148"/>
    </location>
</feature>
<evidence type="ECO:0000259" key="11">
    <source>
        <dbReference type="PROSITE" id="PS50110"/>
    </source>
</evidence>
<dbReference type="FunFam" id="3.40.50.2300:FF:000018">
    <property type="entry name" value="DNA-binding transcriptional regulator NtrC"/>
    <property type="match status" value="1"/>
</dbReference>
<dbReference type="AlphaFoldDB" id="A0A8J3IDT0"/>
<evidence type="ECO:0000256" key="2">
    <source>
        <dbReference type="ARBA" id="ARBA00012438"/>
    </source>
</evidence>
<dbReference type="SMART" id="SM00388">
    <property type="entry name" value="HisKA"/>
    <property type="match status" value="1"/>
</dbReference>
<evidence type="ECO:0000313" key="12">
    <source>
        <dbReference type="EMBL" id="GHO50463.1"/>
    </source>
</evidence>
<accession>A0A8J3IDT0</accession>
<dbReference type="Gene3D" id="3.40.50.2300">
    <property type="match status" value="1"/>
</dbReference>
<comment type="catalytic activity">
    <reaction evidence="1">
        <text>ATP + protein L-histidine = ADP + protein N-phospho-L-histidine.</text>
        <dbReference type="EC" id="2.7.13.3"/>
    </reaction>
</comment>
<dbReference type="InterPro" id="IPR001789">
    <property type="entry name" value="Sig_transdc_resp-reg_receiver"/>
</dbReference>
<keyword evidence="7" id="KW-0805">Transcription regulation</keyword>
<sequence length="435" mass="48706">MELNQGRTGQEYQPKIISVIQTEPADEKRKPRILLVDDDSAALQALSRTFTLRMQDVDVDTSNSALDAIAQLQLREYDAIVSDIKMPGMDGMQLLSTIHASMPDIPVLLITGHGEHELAMQALQEGAYDYTLKPIDRDFFVAAVRRALQTRQLFRLVQEKQQALEQYACSLESQVEQRTSELTAANHAKDSMLSMVAHELATPLTSLKAMIQLAQRRLKQGNIDKIIGDIEKMELSINRLGVLVHDLQDTMHIQCDQFVLHRRPHDLVKLCQHVVDEFTADKTPATCDLSPPEPIEVDIDCNRISQALLNLLTNARKYSLKETPITLKLQRRGGEVILCVRDRGLGISPEHLSSIYEQFYRVPNNNVRVGESIGLGLGLYITRAIVERHGGHMEVQSLLGEGSTFSIILPALTDGVNAAHEFTTEALSLQMMWTL</sequence>
<evidence type="ECO:0000256" key="7">
    <source>
        <dbReference type="ARBA" id="ARBA00023015"/>
    </source>
</evidence>
<feature type="domain" description="Histidine kinase" evidence="10">
    <location>
        <begin position="195"/>
        <end position="413"/>
    </location>
</feature>
<dbReference type="GO" id="GO:0000155">
    <property type="term" value="F:phosphorelay sensor kinase activity"/>
    <property type="evidence" value="ECO:0007669"/>
    <property type="project" value="InterPro"/>
</dbReference>
<dbReference type="PROSITE" id="PS50109">
    <property type="entry name" value="HIS_KIN"/>
    <property type="match status" value="1"/>
</dbReference>
<dbReference type="InterPro" id="IPR036097">
    <property type="entry name" value="HisK_dim/P_sf"/>
</dbReference>
<keyword evidence="8" id="KW-0804">Transcription</keyword>
<dbReference type="CDD" id="cd00082">
    <property type="entry name" value="HisKA"/>
    <property type="match status" value="1"/>
</dbReference>
<reference evidence="12" key="1">
    <citation type="submission" date="2020-10" db="EMBL/GenBank/DDBJ databases">
        <title>Taxonomic study of unclassified bacteria belonging to the class Ktedonobacteria.</title>
        <authorList>
            <person name="Yabe S."/>
            <person name="Wang C.M."/>
            <person name="Zheng Y."/>
            <person name="Sakai Y."/>
            <person name="Cavaletti L."/>
            <person name="Monciardini P."/>
            <person name="Donadio S."/>
        </authorList>
    </citation>
    <scope>NUCLEOTIDE SEQUENCE</scope>
    <source>
        <strain evidence="12">SOSP1-1</strain>
    </source>
</reference>
<protein>
    <recommendedName>
        <fullName evidence="2">histidine kinase</fullName>
        <ecNumber evidence="2">2.7.13.3</ecNumber>
    </recommendedName>
</protein>
<evidence type="ECO:0000259" key="10">
    <source>
        <dbReference type="PROSITE" id="PS50109"/>
    </source>
</evidence>
<evidence type="ECO:0000256" key="5">
    <source>
        <dbReference type="ARBA" id="ARBA00022777"/>
    </source>
</evidence>
<name>A0A8J3IDT0_9CHLR</name>
<dbReference type="InterPro" id="IPR005467">
    <property type="entry name" value="His_kinase_dom"/>
</dbReference>
<keyword evidence="13" id="KW-1185">Reference proteome</keyword>
<dbReference type="InterPro" id="IPR003661">
    <property type="entry name" value="HisK_dim/P_dom"/>
</dbReference>
<organism evidence="12 13">
    <name type="scientific">Ktedonospora formicarum</name>
    <dbReference type="NCBI Taxonomy" id="2778364"/>
    <lineage>
        <taxon>Bacteria</taxon>
        <taxon>Bacillati</taxon>
        <taxon>Chloroflexota</taxon>
        <taxon>Ktedonobacteria</taxon>
        <taxon>Ktedonobacterales</taxon>
        <taxon>Ktedonobacteraceae</taxon>
        <taxon>Ktedonospora</taxon>
    </lineage>
</organism>
<dbReference type="InterPro" id="IPR036890">
    <property type="entry name" value="HATPase_C_sf"/>
</dbReference>
<dbReference type="InterPro" id="IPR003594">
    <property type="entry name" value="HATPase_dom"/>
</dbReference>
<keyword evidence="4" id="KW-0808">Transferase</keyword>
<evidence type="ECO:0000256" key="8">
    <source>
        <dbReference type="ARBA" id="ARBA00023163"/>
    </source>
</evidence>
<evidence type="ECO:0000256" key="6">
    <source>
        <dbReference type="ARBA" id="ARBA00023012"/>
    </source>
</evidence>
<keyword evidence="6" id="KW-0902">Two-component regulatory system</keyword>
<evidence type="ECO:0000256" key="9">
    <source>
        <dbReference type="PROSITE-ProRule" id="PRU00169"/>
    </source>
</evidence>
<dbReference type="SUPFAM" id="SSF47384">
    <property type="entry name" value="Homodimeric domain of signal transducing histidine kinase"/>
    <property type="match status" value="1"/>
</dbReference>
<dbReference type="Pfam" id="PF00072">
    <property type="entry name" value="Response_reg"/>
    <property type="match status" value="1"/>
</dbReference>
<dbReference type="SMART" id="SM00387">
    <property type="entry name" value="HATPase_c"/>
    <property type="match status" value="1"/>
</dbReference>
<feature type="modified residue" description="4-aspartylphosphate" evidence="9">
    <location>
        <position position="83"/>
    </location>
</feature>
<dbReference type="Gene3D" id="1.10.287.130">
    <property type="match status" value="1"/>
</dbReference>
<dbReference type="CDD" id="cd00075">
    <property type="entry name" value="HATPase"/>
    <property type="match status" value="1"/>
</dbReference>